<comment type="similarity">
    <text evidence="1">Belongs to the MscS (TC 1.A.23) family.</text>
</comment>
<keyword evidence="1" id="KW-0407">Ion channel</keyword>
<feature type="transmembrane region" description="Helical" evidence="1">
    <location>
        <begin position="55"/>
        <end position="75"/>
    </location>
</feature>
<evidence type="ECO:0000313" key="4">
    <source>
        <dbReference type="Proteomes" id="UP000634004"/>
    </source>
</evidence>
<dbReference type="GO" id="GO:0005886">
    <property type="term" value="C:plasma membrane"/>
    <property type="evidence" value="ECO:0007669"/>
    <property type="project" value="UniProtKB-SubCell"/>
</dbReference>
<keyword evidence="1" id="KW-0997">Cell inner membrane</keyword>
<comment type="caution">
    <text evidence="1">Lacks conserved residue(s) required for the propagation of feature annotation.</text>
</comment>
<evidence type="ECO:0000256" key="1">
    <source>
        <dbReference type="RuleBase" id="RU369025"/>
    </source>
</evidence>
<protein>
    <recommendedName>
        <fullName evidence="1">Small-conductance mechanosensitive channel</fullName>
    </recommendedName>
</protein>
<feature type="compositionally biased region" description="Basic residues" evidence="2">
    <location>
        <begin position="395"/>
        <end position="409"/>
    </location>
</feature>
<dbReference type="RefSeq" id="WP_189498592.1">
    <property type="nucleotide sequence ID" value="NZ_BMZH01000010.1"/>
</dbReference>
<comment type="caution">
    <text evidence="3">The sequence shown here is derived from an EMBL/GenBank/DDBJ whole genome shotgun (WGS) entry which is preliminary data.</text>
</comment>
<keyword evidence="1" id="KW-0813">Transport</keyword>
<keyword evidence="1" id="KW-1003">Cell membrane</keyword>
<sequence>MEQINEFMATMPGWVAAAITAVIAVVIAFIIRTAITTVVNKTRFGAKAKTTGGNLGSALGRAGFWLTLLFFVPPFLGFLNLGEYAQPIDDLFRNIAAFLPNLIGAALLFGIGYVIAKIAQNAVTTTLRAMQIDTLMSRMGVSSATGSTGSLSNALGTLLFVIVISFFAIGALDVLDIDAISGPLSGLLTSFLDFIPELFSATIVLGLAIFIGKFISNFLKSFLPTLGFDNSVNTLMAIDDGEGLRFKPSSVAGNLAFLIITVLGLTAALGILGVDYLSETFDDIVAFGGQLLRAAVLIMIGVFLANFISRIMAGMISPRIAEFFRYVAILIFVFLGLSSLDPAGDIIPTAFGALVIGTAVAGALAFGLGGREWAGDVLQKMFPPKDMGGSDTKTVAKKAAPRRKTPPKV</sequence>
<dbReference type="PANTHER" id="PTHR30221:SF1">
    <property type="entry name" value="SMALL-CONDUCTANCE MECHANOSENSITIVE CHANNEL"/>
    <property type="match status" value="1"/>
</dbReference>
<feature type="transmembrane region" description="Helical" evidence="1">
    <location>
        <begin position="346"/>
        <end position="368"/>
    </location>
</feature>
<dbReference type="InterPro" id="IPR045275">
    <property type="entry name" value="MscS_archaea/bacteria_type"/>
</dbReference>
<dbReference type="InterPro" id="IPR008910">
    <property type="entry name" value="MSC_TM_helix"/>
</dbReference>
<comment type="function">
    <text evidence="1">Mechanosensitive channel that participates in the regulation of osmotic pressure changes within the cell, opening in response to stretch forces in the membrane lipid bilayer, without the need for other proteins. Contributes to normal resistance to hypoosmotic shock. Forms an ion channel of 1.0 nanosiemens conductance with a slight preference for anions.</text>
</comment>
<dbReference type="Proteomes" id="UP000634004">
    <property type="component" value="Unassembled WGS sequence"/>
</dbReference>
<keyword evidence="1" id="KW-0812">Transmembrane</keyword>
<feature type="transmembrane region" description="Helical" evidence="1">
    <location>
        <begin position="154"/>
        <end position="174"/>
    </location>
</feature>
<feature type="transmembrane region" description="Helical" evidence="1">
    <location>
        <begin position="323"/>
        <end position="340"/>
    </location>
</feature>
<reference evidence="3" key="2">
    <citation type="submission" date="2020-09" db="EMBL/GenBank/DDBJ databases">
        <authorList>
            <person name="Sun Q."/>
            <person name="Kim S."/>
        </authorList>
    </citation>
    <scope>NUCLEOTIDE SEQUENCE</scope>
    <source>
        <strain evidence="3">KCTC 32513</strain>
    </source>
</reference>
<feature type="transmembrane region" description="Helical" evidence="1">
    <location>
        <begin position="294"/>
        <end position="311"/>
    </location>
</feature>
<dbReference type="NCBIfam" id="NF033912">
    <property type="entry name" value="msc"/>
    <property type="match status" value="1"/>
</dbReference>
<dbReference type="EMBL" id="BMZH01000010">
    <property type="protein sequence ID" value="GHA99645.1"/>
    <property type="molecule type" value="Genomic_DNA"/>
</dbReference>
<dbReference type="Pfam" id="PF05552">
    <property type="entry name" value="MS_channel_1st_1"/>
    <property type="match status" value="2"/>
</dbReference>
<keyword evidence="1" id="KW-0406">Ion transport</keyword>
<keyword evidence="4" id="KW-1185">Reference proteome</keyword>
<keyword evidence="1" id="KW-1133">Transmembrane helix</keyword>
<evidence type="ECO:0000313" key="3">
    <source>
        <dbReference type="EMBL" id="GHA99645.1"/>
    </source>
</evidence>
<feature type="transmembrane region" description="Helical" evidence="1">
    <location>
        <begin position="255"/>
        <end position="274"/>
    </location>
</feature>
<comment type="subunit">
    <text evidence="1">Homoheptamer.</text>
</comment>
<dbReference type="AlphaFoldDB" id="A0A8J3G314"/>
<accession>A0A8J3G314</accession>
<keyword evidence="1" id="KW-0472">Membrane</keyword>
<dbReference type="PANTHER" id="PTHR30221">
    <property type="entry name" value="SMALL-CONDUCTANCE MECHANOSENSITIVE CHANNEL"/>
    <property type="match status" value="1"/>
</dbReference>
<feature type="transmembrane region" description="Helical" evidence="1">
    <location>
        <begin position="12"/>
        <end position="35"/>
    </location>
</feature>
<dbReference type="GO" id="GO:0008381">
    <property type="term" value="F:mechanosensitive monoatomic ion channel activity"/>
    <property type="evidence" value="ECO:0007669"/>
    <property type="project" value="InterPro"/>
</dbReference>
<proteinExistence type="inferred from homology"/>
<feature type="transmembrane region" description="Helical" evidence="1">
    <location>
        <begin position="194"/>
        <end position="215"/>
    </location>
</feature>
<reference evidence="3" key="1">
    <citation type="journal article" date="2014" name="Int. J. Syst. Evol. Microbiol.">
        <title>Complete genome sequence of Corynebacterium casei LMG S-19264T (=DSM 44701T), isolated from a smear-ripened cheese.</title>
        <authorList>
            <consortium name="US DOE Joint Genome Institute (JGI-PGF)"/>
            <person name="Walter F."/>
            <person name="Albersmeier A."/>
            <person name="Kalinowski J."/>
            <person name="Ruckert C."/>
        </authorList>
    </citation>
    <scope>NUCLEOTIDE SEQUENCE</scope>
    <source>
        <strain evidence="3">KCTC 32513</strain>
    </source>
</reference>
<name>A0A8J3G314_9PROT</name>
<comment type="subcellular location">
    <subcellularLocation>
        <location evidence="1">Cell inner membrane</location>
        <topology evidence="1">Multi-pass membrane protein</topology>
    </subcellularLocation>
</comment>
<gene>
    <name evidence="3" type="ORF">GCM10009069_23060</name>
</gene>
<feature type="region of interest" description="Disordered" evidence="2">
    <location>
        <begin position="384"/>
        <end position="409"/>
    </location>
</feature>
<feature type="transmembrane region" description="Helical" evidence="1">
    <location>
        <begin position="95"/>
        <end position="116"/>
    </location>
</feature>
<evidence type="ECO:0000256" key="2">
    <source>
        <dbReference type="SAM" id="MobiDB-lite"/>
    </source>
</evidence>
<organism evidence="3 4">
    <name type="scientific">Algimonas arctica</name>
    <dbReference type="NCBI Taxonomy" id="1479486"/>
    <lineage>
        <taxon>Bacteria</taxon>
        <taxon>Pseudomonadati</taxon>
        <taxon>Pseudomonadota</taxon>
        <taxon>Alphaproteobacteria</taxon>
        <taxon>Maricaulales</taxon>
        <taxon>Robiginitomaculaceae</taxon>
        <taxon>Algimonas</taxon>
    </lineage>
</organism>